<accession>A0A9W7L280</accession>
<sequence length="169" mass="18156">ISYVLWINVGSYSTWLDPVDGDAGPSLSTMSSEEAYKRGLHTALHPPSFATVALPYVTSVALSARTPQCLTVLLLLYRRSLVIASEPHGDGDRYNPANGGYKQPSLLLHVLSLLRPGPWSTSGFGTANVLAASTGELYPHCSRGCYEDDGGEGGGERNHDCEEVNEFLT</sequence>
<dbReference type="AlphaFoldDB" id="A0A9W7L280"/>
<feature type="non-terminal residue" evidence="1">
    <location>
        <position position="1"/>
    </location>
</feature>
<gene>
    <name evidence="1" type="ORF">TrRE_jg3145</name>
</gene>
<reference evidence="1" key="1">
    <citation type="submission" date="2022-07" db="EMBL/GenBank/DDBJ databases">
        <title>Genome analysis of Parmales, a sister group of diatoms, reveals the evolutionary specialization of diatoms from phago-mixotrophs to photoautotrophs.</title>
        <authorList>
            <person name="Ban H."/>
            <person name="Sato S."/>
            <person name="Yoshikawa S."/>
            <person name="Kazumasa Y."/>
            <person name="Nakamura Y."/>
            <person name="Ichinomiya M."/>
            <person name="Saitoh K."/>
            <person name="Sato N."/>
            <person name="Blanc-Mathieu R."/>
            <person name="Endo H."/>
            <person name="Kuwata A."/>
            <person name="Ogata H."/>
        </authorList>
    </citation>
    <scope>NUCLEOTIDE SEQUENCE</scope>
</reference>
<comment type="caution">
    <text evidence="1">The sequence shown here is derived from an EMBL/GenBank/DDBJ whole genome shotgun (WGS) entry which is preliminary data.</text>
</comment>
<protein>
    <submittedName>
        <fullName evidence="1">Uncharacterized protein</fullName>
    </submittedName>
</protein>
<keyword evidence="2" id="KW-1185">Reference proteome</keyword>
<evidence type="ECO:0000313" key="1">
    <source>
        <dbReference type="EMBL" id="GMI24520.1"/>
    </source>
</evidence>
<evidence type="ECO:0000313" key="2">
    <source>
        <dbReference type="Proteomes" id="UP001165082"/>
    </source>
</evidence>
<proteinExistence type="predicted"/>
<name>A0A9W7L280_9STRA</name>
<organism evidence="1 2">
    <name type="scientific">Triparma retinervis</name>
    <dbReference type="NCBI Taxonomy" id="2557542"/>
    <lineage>
        <taxon>Eukaryota</taxon>
        <taxon>Sar</taxon>
        <taxon>Stramenopiles</taxon>
        <taxon>Ochrophyta</taxon>
        <taxon>Bolidophyceae</taxon>
        <taxon>Parmales</taxon>
        <taxon>Triparmaceae</taxon>
        <taxon>Triparma</taxon>
    </lineage>
</organism>
<dbReference type="Proteomes" id="UP001165082">
    <property type="component" value="Unassembled WGS sequence"/>
</dbReference>
<feature type="non-terminal residue" evidence="1">
    <location>
        <position position="169"/>
    </location>
</feature>
<dbReference type="EMBL" id="BRXZ01008314">
    <property type="protein sequence ID" value="GMI24520.1"/>
    <property type="molecule type" value="Genomic_DNA"/>
</dbReference>